<evidence type="ECO:0000313" key="2">
    <source>
        <dbReference type="EMBL" id="ANI18521.1"/>
    </source>
</evidence>
<dbReference type="GO" id="GO:0006508">
    <property type="term" value="P:proteolysis"/>
    <property type="evidence" value="ECO:0007669"/>
    <property type="project" value="InterPro"/>
</dbReference>
<organism evidence="2 3">
    <name type="scientific">Pseudomonas citronellolis</name>
    <dbReference type="NCBI Taxonomy" id="53408"/>
    <lineage>
        <taxon>Bacteria</taxon>
        <taxon>Pseudomonadati</taxon>
        <taxon>Pseudomonadota</taxon>
        <taxon>Gammaproteobacteria</taxon>
        <taxon>Pseudomonadales</taxon>
        <taxon>Pseudomonadaceae</taxon>
        <taxon>Pseudomonas</taxon>
    </lineage>
</organism>
<dbReference type="Pfam" id="PF01244">
    <property type="entry name" value="Peptidase_M19"/>
    <property type="match status" value="1"/>
</dbReference>
<dbReference type="SUPFAM" id="SSF51556">
    <property type="entry name" value="Metallo-dependent hydrolases"/>
    <property type="match status" value="1"/>
</dbReference>
<name>A0A1A9KM23_9PSED</name>
<keyword evidence="1" id="KW-0732">Signal</keyword>
<proteinExistence type="predicted"/>
<dbReference type="GO" id="GO:0070573">
    <property type="term" value="F:metallodipeptidase activity"/>
    <property type="evidence" value="ECO:0007669"/>
    <property type="project" value="InterPro"/>
</dbReference>
<feature type="chain" id="PRO_5008391897" evidence="1">
    <location>
        <begin position="22"/>
        <end position="414"/>
    </location>
</feature>
<dbReference type="EMBL" id="CP015878">
    <property type="protein sequence ID" value="ANI18521.1"/>
    <property type="molecule type" value="Genomic_DNA"/>
</dbReference>
<sequence>MLFRLLAGILLACCVATSTQAADGVSATALALHQRLLVLDSHLDTPIQLSRPGWDILQRHDTLTDGSQVDLPRMQQGGLDGGFWAIYTPQGPRTDEGRAQASAYGLATLTRIRDLVARHPAQFALAATAADARAIAAQGKRVVFISMENADPLSSDPGLLCTYYRQGLRMLGLVHFANNDLADSATALPEWHGLSAKGRDLAQRAARLGLLLDVSHASDAVFDQLLASASAPLIASHSSSRAVNRHPRNLDDARLRRLAAKGGVIQVNTYSDYLIPLKAEPERERARLQFYARYRNMAALSPEQVQQLYADIREVDRKYQHPRADFEVFMQHLLHILQVVGPEHVGIGADWDGGGGVTGLEDVSQLPKITQRLLDAGYNEQDLANIWSGNLLRVLDQAQQAADPAAVAACLEGK</sequence>
<dbReference type="InterPro" id="IPR032466">
    <property type="entry name" value="Metal_Hydrolase"/>
</dbReference>
<evidence type="ECO:0000256" key="1">
    <source>
        <dbReference type="SAM" id="SignalP"/>
    </source>
</evidence>
<dbReference type="PROSITE" id="PS51365">
    <property type="entry name" value="RENAL_DIPEPTIDASE_2"/>
    <property type="match status" value="1"/>
</dbReference>
<evidence type="ECO:0000313" key="3">
    <source>
        <dbReference type="Proteomes" id="UP000077748"/>
    </source>
</evidence>
<protein>
    <submittedName>
        <fullName evidence="2">Peptidase M19</fullName>
    </submittedName>
</protein>
<accession>A0A1A9KM23</accession>
<dbReference type="PANTHER" id="PTHR10443:SF12">
    <property type="entry name" value="DIPEPTIDASE"/>
    <property type="match status" value="1"/>
</dbReference>
<dbReference type="Gene3D" id="1.10.287.650">
    <property type="entry name" value="L27 domain"/>
    <property type="match status" value="1"/>
</dbReference>
<dbReference type="Proteomes" id="UP000077748">
    <property type="component" value="Chromosome"/>
</dbReference>
<dbReference type="AlphaFoldDB" id="A0A1A9KM23"/>
<reference evidence="2 3" key="1">
    <citation type="submission" date="2016-05" db="EMBL/GenBank/DDBJ databases">
        <title>Genome Sequence of Pseudomonas citronellolis Strain SJTE-3, an Estrogens and Persistent Organic Pollutants degradation strain.</title>
        <authorList>
            <person name="Liang R."/>
        </authorList>
    </citation>
    <scope>NUCLEOTIDE SEQUENCE [LARGE SCALE GENOMIC DNA]</scope>
    <source>
        <strain evidence="2 3">SJTE-3</strain>
    </source>
</reference>
<dbReference type="InterPro" id="IPR008257">
    <property type="entry name" value="Pept_M19"/>
</dbReference>
<gene>
    <name evidence="2" type="ORF">A9C11_18160</name>
</gene>
<feature type="signal peptide" evidence="1">
    <location>
        <begin position="1"/>
        <end position="21"/>
    </location>
</feature>
<dbReference type="CDD" id="cd01301">
    <property type="entry name" value="rDP_like"/>
    <property type="match status" value="1"/>
</dbReference>
<dbReference type="PANTHER" id="PTHR10443">
    <property type="entry name" value="MICROSOMAL DIPEPTIDASE"/>
    <property type="match status" value="1"/>
</dbReference>
<dbReference type="Gene3D" id="3.20.20.140">
    <property type="entry name" value="Metal-dependent hydrolases"/>
    <property type="match status" value="1"/>
</dbReference>